<name>A0A5J4W736_9EUKA</name>
<feature type="region of interest" description="Disordered" evidence="1">
    <location>
        <begin position="1"/>
        <end position="67"/>
    </location>
</feature>
<feature type="compositionally biased region" description="Basic and acidic residues" evidence="1">
    <location>
        <begin position="53"/>
        <end position="67"/>
    </location>
</feature>
<feature type="region of interest" description="Disordered" evidence="1">
    <location>
        <begin position="133"/>
        <end position="166"/>
    </location>
</feature>
<proteinExistence type="predicted"/>
<reference evidence="2 3" key="1">
    <citation type="submission" date="2019-03" db="EMBL/GenBank/DDBJ databases">
        <title>Single cell metagenomics reveals metabolic interactions within the superorganism composed of flagellate Streblomastix strix and complex community of Bacteroidetes bacteria on its surface.</title>
        <authorList>
            <person name="Treitli S.C."/>
            <person name="Kolisko M."/>
            <person name="Husnik F."/>
            <person name="Keeling P."/>
            <person name="Hampl V."/>
        </authorList>
    </citation>
    <scope>NUCLEOTIDE SEQUENCE [LARGE SCALE GENOMIC DNA]</scope>
    <source>
        <strain evidence="2">ST1C</strain>
    </source>
</reference>
<dbReference type="Proteomes" id="UP000324800">
    <property type="component" value="Unassembled WGS sequence"/>
</dbReference>
<accession>A0A5J4W736</accession>
<sequence length="166" mass="19702">MFNSAQQEYANQQQFSSNLPKSQIQKEDNPVIQSQFLLKENNDSYVKNGSDTKNTKEKEKEKEDMKRRYEEMLIQNEKDMRMDWGSMRDQLADDDDDDDGKREELMIRKLRENKNDFVEKSITLSEPMYKVDLSNAKVRRPSKQEHMKANSKPSTSQLVDQHEEKM</sequence>
<evidence type="ECO:0000313" key="3">
    <source>
        <dbReference type="Proteomes" id="UP000324800"/>
    </source>
</evidence>
<evidence type="ECO:0000256" key="1">
    <source>
        <dbReference type="SAM" id="MobiDB-lite"/>
    </source>
</evidence>
<evidence type="ECO:0000313" key="2">
    <source>
        <dbReference type="EMBL" id="KAA6390751.1"/>
    </source>
</evidence>
<dbReference type="AlphaFoldDB" id="A0A5J4W736"/>
<dbReference type="EMBL" id="SNRW01003118">
    <property type="protein sequence ID" value="KAA6390751.1"/>
    <property type="molecule type" value="Genomic_DNA"/>
</dbReference>
<comment type="caution">
    <text evidence="2">The sequence shown here is derived from an EMBL/GenBank/DDBJ whole genome shotgun (WGS) entry which is preliminary data.</text>
</comment>
<feature type="compositionally biased region" description="Polar residues" evidence="1">
    <location>
        <begin position="1"/>
        <end position="23"/>
    </location>
</feature>
<protein>
    <submittedName>
        <fullName evidence="2">Uncharacterized protein</fullName>
    </submittedName>
</protein>
<gene>
    <name evidence="2" type="ORF">EZS28_013721</name>
</gene>
<organism evidence="2 3">
    <name type="scientific">Streblomastix strix</name>
    <dbReference type="NCBI Taxonomy" id="222440"/>
    <lineage>
        <taxon>Eukaryota</taxon>
        <taxon>Metamonada</taxon>
        <taxon>Preaxostyla</taxon>
        <taxon>Oxymonadida</taxon>
        <taxon>Streblomastigidae</taxon>
        <taxon>Streblomastix</taxon>
    </lineage>
</organism>